<evidence type="ECO:0000256" key="6">
    <source>
        <dbReference type="ARBA" id="ARBA00022786"/>
    </source>
</evidence>
<name>A0A833S1F9_9HYME</name>
<comment type="subcellular location">
    <subcellularLocation>
        <location evidence="1">Membrane</location>
        <topology evidence="1">Multi-pass membrane protein</topology>
    </subcellularLocation>
</comment>
<protein>
    <recommendedName>
        <fullName evidence="12">RING-CH-type domain-containing protein</fullName>
    </recommendedName>
</protein>
<evidence type="ECO:0000256" key="8">
    <source>
        <dbReference type="ARBA" id="ARBA00022989"/>
    </source>
</evidence>
<evidence type="ECO:0000256" key="9">
    <source>
        <dbReference type="ARBA" id="ARBA00023136"/>
    </source>
</evidence>
<feature type="region of interest" description="Disordered" evidence="10">
    <location>
        <begin position="186"/>
        <end position="238"/>
    </location>
</feature>
<comment type="caution">
    <text evidence="13">The sequence shown here is derived from an EMBL/GenBank/DDBJ whole genome shotgun (WGS) entry which is preliminary data.</text>
</comment>
<keyword evidence="3 11" id="KW-0812">Transmembrane</keyword>
<feature type="transmembrane region" description="Helical" evidence="11">
    <location>
        <begin position="403"/>
        <end position="424"/>
    </location>
</feature>
<evidence type="ECO:0000259" key="12">
    <source>
        <dbReference type="PROSITE" id="PS51292"/>
    </source>
</evidence>
<dbReference type="PROSITE" id="PS51292">
    <property type="entry name" value="ZF_RING_CH"/>
    <property type="match status" value="1"/>
</dbReference>
<keyword evidence="14" id="KW-1185">Reference proteome</keyword>
<gene>
    <name evidence="13" type="ORF">E2986_13832</name>
</gene>
<evidence type="ECO:0000256" key="5">
    <source>
        <dbReference type="ARBA" id="ARBA00022771"/>
    </source>
</evidence>
<keyword evidence="9 11" id="KW-0472">Membrane</keyword>
<accession>A0A833S1F9</accession>
<dbReference type="SUPFAM" id="SSF57850">
    <property type="entry name" value="RING/U-box"/>
    <property type="match status" value="1"/>
</dbReference>
<dbReference type="PANTHER" id="PTHR46065:SF3">
    <property type="entry name" value="FI20425P1"/>
    <property type="match status" value="1"/>
</dbReference>
<keyword evidence="8 11" id="KW-1133">Transmembrane helix</keyword>
<dbReference type="EMBL" id="WNWW01000409">
    <property type="protein sequence ID" value="KAF3425241.1"/>
    <property type="molecule type" value="Genomic_DNA"/>
</dbReference>
<evidence type="ECO:0000256" key="1">
    <source>
        <dbReference type="ARBA" id="ARBA00004141"/>
    </source>
</evidence>
<evidence type="ECO:0000256" key="7">
    <source>
        <dbReference type="ARBA" id="ARBA00022833"/>
    </source>
</evidence>
<dbReference type="GO" id="GO:0004842">
    <property type="term" value="F:ubiquitin-protein transferase activity"/>
    <property type="evidence" value="ECO:0007669"/>
    <property type="project" value="TreeGrafter"/>
</dbReference>
<dbReference type="InterPro" id="IPR013083">
    <property type="entry name" value="Znf_RING/FYVE/PHD"/>
</dbReference>
<evidence type="ECO:0000256" key="3">
    <source>
        <dbReference type="ARBA" id="ARBA00022692"/>
    </source>
</evidence>
<sequence>MTNFNATVPSILSERTKLNLKKKKNKIKNKIKRNQPLVPSICVTRHFLVSAIRRHDRHDEVALQDFIATYTRRGADGQPVTRCLYISHTIQYAFQRVYEKSVVSKSTLLYTCKISKKNYKLVLSHSDRPYISHPVRSSTTNKHVHFITNKILRSDRKTANLAVSGKLVGMLQSFCIGRIEARCPVRNKASQSRQTTSGEKFTAPRPDNDPAASLMSYHQPYDDSANDADPSTDKGDLLRNLSDKRSCVEAVTSGYKAATIEQRTRDEEGGKRSLVDQRRKDDESRLFSDICRICHMGSFSTTDENRASRERQNQPVRRVDSQTSTLSSYAYLGPLISACKCRGTVALVHTECLERWLTESGHSRCELCGYKYATKRVPRHTLFRSVAIWFNTVLVTRQMLLDILYLVVTTPLALFSCYICILALRMLLKRGLQEMPWMVVAMLPTCSLTLIAYWGWIITLARILSIQLNNLVKRPCKFIRLHGRRWRRYWRSNFVVRLIPDDSIGETNLRQGEIIERQLYQQNYMDDETTEIHHTNSRVQLAG</sequence>
<dbReference type="AlphaFoldDB" id="A0A833S1F9"/>
<dbReference type="Pfam" id="PF12906">
    <property type="entry name" value="RINGv"/>
    <property type="match status" value="1"/>
</dbReference>
<organism evidence="13 14">
    <name type="scientific">Frieseomelitta varia</name>
    <dbReference type="NCBI Taxonomy" id="561572"/>
    <lineage>
        <taxon>Eukaryota</taxon>
        <taxon>Metazoa</taxon>
        <taxon>Ecdysozoa</taxon>
        <taxon>Arthropoda</taxon>
        <taxon>Hexapoda</taxon>
        <taxon>Insecta</taxon>
        <taxon>Pterygota</taxon>
        <taxon>Neoptera</taxon>
        <taxon>Endopterygota</taxon>
        <taxon>Hymenoptera</taxon>
        <taxon>Apocrita</taxon>
        <taxon>Aculeata</taxon>
        <taxon>Apoidea</taxon>
        <taxon>Anthophila</taxon>
        <taxon>Apidae</taxon>
        <taxon>Frieseomelitta</taxon>
    </lineage>
</organism>
<proteinExistence type="predicted"/>
<keyword evidence="2" id="KW-0808">Transferase</keyword>
<dbReference type="InterPro" id="IPR011016">
    <property type="entry name" value="Znf_RING-CH"/>
</dbReference>
<evidence type="ECO:0000313" key="13">
    <source>
        <dbReference type="EMBL" id="KAF3425241.1"/>
    </source>
</evidence>
<dbReference type="Gene3D" id="3.30.40.10">
    <property type="entry name" value="Zinc/RING finger domain, C3HC4 (zinc finger)"/>
    <property type="match status" value="1"/>
</dbReference>
<feature type="transmembrane region" description="Helical" evidence="11">
    <location>
        <begin position="436"/>
        <end position="456"/>
    </location>
</feature>
<feature type="domain" description="RING-CH-type" evidence="12">
    <location>
        <begin position="283"/>
        <end position="375"/>
    </location>
</feature>
<feature type="compositionally biased region" description="Polar residues" evidence="10">
    <location>
        <begin position="188"/>
        <end position="199"/>
    </location>
</feature>
<evidence type="ECO:0000313" key="14">
    <source>
        <dbReference type="Proteomes" id="UP000655588"/>
    </source>
</evidence>
<keyword evidence="6" id="KW-0833">Ubl conjugation pathway</keyword>
<dbReference type="GO" id="GO:0016020">
    <property type="term" value="C:membrane"/>
    <property type="evidence" value="ECO:0007669"/>
    <property type="project" value="UniProtKB-SubCell"/>
</dbReference>
<dbReference type="SMART" id="SM00744">
    <property type="entry name" value="RINGv"/>
    <property type="match status" value="1"/>
</dbReference>
<dbReference type="Proteomes" id="UP000655588">
    <property type="component" value="Unassembled WGS sequence"/>
</dbReference>
<dbReference type="GO" id="GO:0016567">
    <property type="term" value="P:protein ubiquitination"/>
    <property type="evidence" value="ECO:0007669"/>
    <property type="project" value="TreeGrafter"/>
</dbReference>
<dbReference type="PANTHER" id="PTHR46065">
    <property type="entry name" value="E3 UBIQUITIN-PROTEIN LIGASE MARCH 2/3 FAMILY MEMBER"/>
    <property type="match status" value="1"/>
</dbReference>
<evidence type="ECO:0000256" key="2">
    <source>
        <dbReference type="ARBA" id="ARBA00022679"/>
    </source>
</evidence>
<dbReference type="GO" id="GO:0008270">
    <property type="term" value="F:zinc ion binding"/>
    <property type="evidence" value="ECO:0007669"/>
    <property type="project" value="UniProtKB-KW"/>
</dbReference>
<evidence type="ECO:0000256" key="11">
    <source>
        <dbReference type="SAM" id="Phobius"/>
    </source>
</evidence>
<keyword evidence="4" id="KW-0479">Metal-binding</keyword>
<evidence type="ECO:0000256" key="4">
    <source>
        <dbReference type="ARBA" id="ARBA00022723"/>
    </source>
</evidence>
<keyword evidence="7" id="KW-0862">Zinc</keyword>
<keyword evidence="5" id="KW-0863">Zinc-finger</keyword>
<reference evidence="13" key="1">
    <citation type="submission" date="2019-11" db="EMBL/GenBank/DDBJ databases">
        <title>The nuclear and mitochondrial genomes of Frieseomelitta varia - a highly eusocial stingless bee (Meliponini) with a permanently sterile worker caste.</title>
        <authorList>
            <person name="Freitas F.C.P."/>
            <person name="Lourenco A.P."/>
            <person name="Nunes F.M.F."/>
            <person name="Paschoal A.R."/>
            <person name="Abreu F.C.P."/>
            <person name="Barbin F.O."/>
            <person name="Bataglia L."/>
            <person name="Cardoso-Junior C.A.M."/>
            <person name="Cervoni M.S."/>
            <person name="Silva S.R."/>
            <person name="Dalarmi F."/>
            <person name="Del Lama M.A."/>
            <person name="Depintor T.S."/>
            <person name="Ferreira K.M."/>
            <person name="Goria P.S."/>
            <person name="Jaskot M.C."/>
            <person name="Lago D.C."/>
            <person name="Luna-Lucena D."/>
            <person name="Moda L.M."/>
            <person name="Nascimento L."/>
            <person name="Pedrino M."/>
            <person name="Rabico F.O."/>
            <person name="Sanches F.C."/>
            <person name="Santos D.E."/>
            <person name="Santos C.G."/>
            <person name="Vieira J."/>
            <person name="Lopes T.F."/>
            <person name="Barchuk A.R."/>
            <person name="Hartfelder K."/>
            <person name="Simoes Z.L.P."/>
            <person name="Bitondi M.M.G."/>
            <person name="Pinheiro D.G."/>
        </authorList>
    </citation>
    <scope>NUCLEOTIDE SEQUENCE</scope>
    <source>
        <strain evidence="13">USP_RPSP 00005682</strain>
        <tissue evidence="13">Whole individual</tissue>
    </source>
</reference>
<evidence type="ECO:0000256" key="10">
    <source>
        <dbReference type="SAM" id="MobiDB-lite"/>
    </source>
</evidence>